<dbReference type="SUPFAM" id="SSF49313">
    <property type="entry name" value="Cadherin-like"/>
    <property type="match status" value="1"/>
</dbReference>
<dbReference type="GO" id="GO:0005886">
    <property type="term" value="C:plasma membrane"/>
    <property type="evidence" value="ECO:0007669"/>
    <property type="project" value="InterPro"/>
</dbReference>
<dbReference type="PROSITE" id="PS50268">
    <property type="entry name" value="CADHERIN_2"/>
    <property type="match status" value="1"/>
</dbReference>
<keyword evidence="3" id="KW-0677">Repeat</keyword>
<comment type="subcellular location">
    <subcellularLocation>
        <location evidence="1">Membrane</location>
        <topology evidence="1">Single-pass membrane protein</topology>
    </subcellularLocation>
</comment>
<evidence type="ECO:0000259" key="10">
    <source>
        <dbReference type="PROSITE" id="PS50268"/>
    </source>
</evidence>
<dbReference type="Gene3D" id="2.60.40.60">
    <property type="entry name" value="Cadherins"/>
    <property type="match status" value="1"/>
</dbReference>
<dbReference type="OrthoDB" id="6252479at2759"/>
<protein>
    <recommendedName>
        <fullName evidence="10">Cadherin domain-containing protein</fullName>
    </recommendedName>
</protein>
<keyword evidence="2" id="KW-0812">Transmembrane</keyword>
<keyword evidence="7" id="KW-0472">Membrane</keyword>
<name>A0A9Q0Y0Z6_9SAUR</name>
<keyword evidence="6" id="KW-1133">Transmembrane helix</keyword>
<evidence type="ECO:0000313" key="11">
    <source>
        <dbReference type="EMBL" id="KAJ7338084.1"/>
    </source>
</evidence>
<organism evidence="11 12">
    <name type="scientific">Phrynocephalus forsythii</name>
    <dbReference type="NCBI Taxonomy" id="171643"/>
    <lineage>
        <taxon>Eukaryota</taxon>
        <taxon>Metazoa</taxon>
        <taxon>Chordata</taxon>
        <taxon>Craniata</taxon>
        <taxon>Vertebrata</taxon>
        <taxon>Euteleostomi</taxon>
        <taxon>Lepidosauria</taxon>
        <taxon>Squamata</taxon>
        <taxon>Bifurcata</taxon>
        <taxon>Unidentata</taxon>
        <taxon>Episquamata</taxon>
        <taxon>Toxicofera</taxon>
        <taxon>Iguania</taxon>
        <taxon>Acrodonta</taxon>
        <taxon>Agamidae</taxon>
        <taxon>Agaminae</taxon>
        <taxon>Phrynocephalus</taxon>
    </lineage>
</organism>
<reference evidence="11" key="1">
    <citation type="journal article" date="2023" name="DNA Res.">
        <title>Chromosome-level genome assembly of Phrynocephalus forsythii using third-generation DNA sequencing and Hi-C analysis.</title>
        <authorList>
            <person name="Qi Y."/>
            <person name="Zhao W."/>
            <person name="Zhao Y."/>
            <person name="Niu C."/>
            <person name="Cao S."/>
            <person name="Zhang Y."/>
        </authorList>
    </citation>
    <scope>NUCLEOTIDE SEQUENCE</scope>
    <source>
        <tissue evidence="11">Muscle</tissue>
    </source>
</reference>
<evidence type="ECO:0000256" key="4">
    <source>
        <dbReference type="ARBA" id="ARBA00022837"/>
    </source>
</evidence>
<dbReference type="Pfam" id="PF08266">
    <property type="entry name" value="Cadherin_2"/>
    <property type="match status" value="1"/>
</dbReference>
<dbReference type="FunFam" id="2.60.40.60:FF:000006">
    <property type="entry name" value="Protocadherin alpha 2"/>
    <property type="match status" value="1"/>
</dbReference>
<sequence length="165" mass="19203">MKGRYRDGIKEPALRQVLFLLIVWHVFCCVVSEQVQYSIPEETEKDSFVGNLAQDLGLEVRDLSKRKLAISSEKQYFSLNEHNGNLYVKDRIDREEICGKSATCVLNIEVVAHNPLNVFHLKIFIQDVNDNAPRFRKETIDLKVYRKLVFEIKESTKIPVMYQAK</sequence>
<evidence type="ECO:0000256" key="3">
    <source>
        <dbReference type="ARBA" id="ARBA00022737"/>
    </source>
</evidence>
<dbReference type="PANTHER" id="PTHR24028:SF73">
    <property type="entry name" value="PROTOCADHERIN GAMMA-B3-RELATED"/>
    <property type="match status" value="1"/>
</dbReference>
<dbReference type="InterPro" id="IPR020894">
    <property type="entry name" value="Cadherin_CS"/>
</dbReference>
<dbReference type="EMBL" id="JAPFRF010000003">
    <property type="protein sequence ID" value="KAJ7338084.1"/>
    <property type="molecule type" value="Genomic_DNA"/>
</dbReference>
<evidence type="ECO:0000256" key="1">
    <source>
        <dbReference type="ARBA" id="ARBA00004167"/>
    </source>
</evidence>
<keyword evidence="8" id="KW-0325">Glycoprotein</keyword>
<dbReference type="PANTHER" id="PTHR24028">
    <property type="entry name" value="CADHERIN-87A"/>
    <property type="match status" value="1"/>
</dbReference>
<evidence type="ECO:0000256" key="5">
    <source>
        <dbReference type="ARBA" id="ARBA00022889"/>
    </source>
</evidence>
<proteinExistence type="predicted"/>
<evidence type="ECO:0000256" key="6">
    <source>
        <dbReference type="ARBA" id="ARBA00022989"/>
    </source>
</evidence>
<dbReference type="Proteomes" id="UP001142489">
    <property type="component" value="Unassembled WGS sequence"/>
</dbReference>
<evidence type="ECO:0000313" key="12">
    <source>
        <dbReference type="Proteomes" id="UP001142489"/>
    </source>
</evidence>
<keyword evidence="4 9" id="KW-0106">Calcium</keyword>
<comment type="caution">
    <text evidence="11">The sequence shown here is derived from an EMBL/GenBank/DDBJ whole genome shotgun (WGS) entry which is preliminary data.</text>
</comment>
<evidence type="ECO:0000256" key="9">
    <source>
        <dbReference type="PROSITE-ProRule" id="PRU00043"/>
    </source>
</evidence>
<evidence type="ECO:0000256" key="2">
    <source>
        <dbReference type="ARBA" id="ARBA00022692"/>
    </source>
</evidence>
<keyword evidence="12" id="KW-1185">Reference proteome</keyword>
<dbReference type="InterPro" id="IPR002126">
    <property type="entry name" value="Cadherin-like_dom"/>
</dbReference>
<accession>A0A9Q0Y0Z6</accession>
<dbReference type="InterPro" id="IPR015919">
    <property type="entry name" value="Cadherin-like_sf"/>
</dbReference>
<keyword evidence="5" id="KW-0130">Cell adhesion</keyword>
<evidence type="ECO:0000256" key="7">
    <source>
        <dbReference type="ARBA" id="ARBA00023136"/>
    </source>
</evidence>
<feature type="domain" description="Cadherin" evidence="10">
    <location>
        <begin position="34"/>
        <end position="135"/>
    </location>
</feature>
<dbReference type="GO" id="GO:0005509">
    <property type="term" value="F:calcium ion binding"/>
    <property type="evidence" value="ECO:0007669"/>
    <property type="project" value="UniProtKB-UniRule"/>
</dbReference>
<evidence type="ECO:0000256" key="8">
    <source>
        <dbReference type="ARBA" id="ARBA00023180"/>
    </source>
</evidence>
<dbReference type="AlphaFoldDB" id="A0A9Q0Y0Z6"/>
<dbReference type="InterPro" id="IPR050174">
    <property type="entry name" value="Protocadherin/Cadherin-CA"/>
</dbReference>
<dbReference type="PRINTS" id="PR00205">
    <property type="entry name" value="CADHERIN"/>
</dbReference>
<gene>
    <name evidence="11" type="ORF">JRQ81_010640</name>
</gene>
<dbReference type="SMART" id="SM00112">
    <property type="entry name" value="CA"/>
    <property type="match status" value="1"/>
</dbReference>
<dbReference type="InterPro" id="IPR013164">
    <property type="entry name" value="Cadherin_N"/>
</dbReference>
<dbReference type="PROSITE" id="PS00232">
    <property type="entry name" value="CADHERIN_1"/>
    <property type="match status" value="1"/>
</dbReference>
<dbReference type="CDD" id="cd11304">
    <property type="entry name" value="Cadherin_repeat"/>
    <property type="match status" value="1"/>
</dbReference>
<dbReference type="GO" id="GO:0007156">
    <property type="term" value="P:homophilic cell adhesion via plasma membrane adhesion molecules"/>
    <property type="evidence" value="ECO:0007669"/>
    <property type="project" value="InterPro"/>
</dbReference>